<dbReference type="PANTHER" id="PTHR46743">
    <property type="entry name" value="TEICHOIC ACIDS EXPORT ATP-BINDING PROTEIN TAGH"/>
    <property type="match status" value="1"/>
</dbReference>
<dbReference type="PROSITE" id="PS50893">
    <property type="entry name" value="ABC_TRANSPORTER_2"/>
    <property type="match status" value="1"/>
</dbReference>
<accession>A0A017HRZ4</accession>
<dbReference type="GO" id="GO:0005524">
    <property type="term" value="F:ATP binding"/>
    <property type="evidence" value="ECO:0007669"/>
    <property type="project" value="UniProtKB-KW"/>
</dbReference>
<keyword evidence="7" id="KW-1185">Reference proteome</keyword>
<dbReference type="InterPro" id="IPR003439">
    <property type="entry name" value="ABC_transporter-like_ATP-bd"/>
</dbReference>
<dbReference type="GO" id="GO:0140359">
    <property type="term" value="F:ABC-type transporter activity"/>
    <property type="evidence" value="ECO:0007669"/>
    <property type="project" value="InterPro"/>
</dbReference>
<comment type="caution">
    <text evidence="6">The sequence shown here is derived from an EMBL/GenBank/DDBJ whole genome shotgun (WGS) entry which is preliminary data.</text>
</comment>
<dbReference type="EMBL" id="AOSK01000039">
    <property type="protein sequence ID" value="EYD76933.1"/>
    <property type="molecule type" value="Genomic_DNA"/>
</dbReference>
<dbReference type="InterPro" id="IPR017871">
    <property type="entry name" value="ABC_transporter-like_CS"/>
</dbReference>
<dbReference type="InterPro" id="IPR027417">
    <property type="entry name" value="P-loop_NTPase"/>
</dbReference>
<dbReference type="SUPFAM" id="SSF52540">
    <property type="entry name" value="P-loop containing nucleoside triphosphate hydrolases"/>
    <property type="match status" value="1"/>
</dbReference>
<dbReference type="InterPro" id="IPR015860">
    <property type="entry name" value="ABC_transpr_TagH-like"/>
</dbReference>
<evidence type="ECO:0000256" key="4">
    <source>
        <dbReference type="ARBA" id="ARBA00022840"/>
    </source>
</evidence>
<evidence type="ECO:0000256" key="3">
    <source>
        <dbReference type="ARBA" id="ARBA00022741"/>
    </source>
</evidence>
<dbReference type="STRING" id="442562.Rumeso_01455"/>
<proteinExistence type="inferred from homology"/>
<dbReference type="SMART" id="SM00382">
    <property type="entry name" value="AAA"/>
    <property type="match status" value="1"/>
</dbReference>
<dbReference type="GO" id="GO:0016887">
    <property type="term" value="F:ATP hydrolysis activity"/>
    <property type="evidence" value="ECO:0007669"/>
    <property type="project" value="InterPro"/>
</dbReference>
<dbReference type="PROSITE" id="PS00211">
    <property type="entry name" value="ABC_TRANSPORTER_1"/>
    <property type="match status" value="1"/>
</dbReference>
<dbReference type="CDD" id="cd03220">
    <property type="entry name" value="ABC_KpsT_Wzt"/>
    <property type="match status" value="1"/>
</dbReference>
<comment type="similarity">
    <text evidence="1">Belongs to the ABC transporter superfamily.</text>
</comment>
<keyword evidence="4 6" id="KW-0067">ATP-binding</keyword>
<dbReference type="GO" id="GO:0016020">
    <property type="term" value="C:membrane"/>
    <property type="evidence" value="ECO:0007669"/>
    <property type="project" value="InterPro"/>
</dbReference>
<dbReference type="OrthoDB" id="9778870at2"/>
<gene>
    <name evidence="6" type="ORF">Rumeso_01455</name>
</gene>
<dbReference type="Gene3D" id="3.40.50.300">
    <property type="entry name" value="P-loop containing nucleotide triphosphate hydrolases"/>
    <property type="match status" value="1"/>
</dbReference>
<dbReference type="RefSeq" id="WP_037278738.1">
    <property type="nucleotide sequence ID" value="NZ_KK088557.1"/>
</dbReference>
<name>A0A017HRZ4_9RHOB</name>
<evidence type="ECO:0000256" key="2">
    <source>
        <dbReference type="ARBA" id="ARBA00022448"/>
    </source>
</evidence>
<sequence length="218" mass="23703">MIVLRNLTKTFVLEGQRKTVLRNINAVFPSNVAVGLLGRNGAGKSTLMNLISGTLDVTSGEILTDGQISFPVGYSGSFHPDMTGAQNTRFVARIYGVDSDDLIAYVEDFAELGPSFHLPVRSYSSGMKARLAFGVSMGISFDTYLIDEVTAVGDARFKRKSQAVFQEKISQAGVLFVSHSLGQVRELCQAGAVIEGGKLFYYDDVEDAIAHHLRNLED</sequence>
<dbReference type="Proteomes" id="UP000019666">
    <property type="component" value="Unassembled WGS sequence"/>
</dbReference>
<dbReference type="PATRIC" id="fig|442562.3.peg.1441"/>
<dbReference type="HOGENOM" id="CLU_000604_1_2_5"/>
<dbReference type="AlphaFoldDB" id="A0A017HRZ4"/>
<evidence type="ECO:0000313" key="6">
    <source>
        <dbReference type="EMBL" id="EYD76933.1"/>
    </source>
</evidence>
<evidence type="ECO:0000259" key="5">
    <source>
        <dbReference type="PROSITE" id="PS50893"/>
    </source>
</evidence>
<organism evidence="6 7">
    <name type="scientific">Rubellimicrobium mesophilum DSM 19309</name>
    <dbReference type="NCBI Taxonomy" id="442562"/>
    <lineage>
        <taxon>Bacteria</taxon>
        <taxon>Pseudomonadati</taxon>
        <taxon>Pseudomonadota</taxon>
        <taxon>Alphaproteobacteria</taxon>
        <taxon>Rhodobacterales</taxon>
        <taxon>Roseobacteraceae</taxon>
        <taxon>Rubellimicrobium</taxon>
    </lineage>
</organism>
<protein>
    <submittedName>
        <fullName evidence="6">Capsular polysaccharide ABC transporter, ATP-binding protein KpsT</fullName>
    </submittedName>
</protein>
<dbReference type="InterPro" id="IPR050683">
    <property type="entry name" value="Bact_Polysacc_Export_ATP-bd"/>
</dbReference>
<evidence type="ECO:0000313" key="7">
    <source>
        <dbReference type="Proteomes" id="UP000019666"/>
    </source>
</evidence>
<keyword evidence="3" id="KW-0547">Nucleotide-binding</keyword>
<dbReference type="PANTHER" id="PTHR46743:SF2">
    <property type="entry name" value="TEICHOIC ACIDS EXPORT ATP-BINDING PROTEIN TAGH"/>
    <property type="match status" value="1"/>
</dbReference>
<feature type="domain" description="ABC transporter" evidence="5">
    <location>
        <begin position="2"/>
        <end position="216"/>
    </location>
</feature>
<dbReference type="InterPro" id="IPR003593">
    <property type="entry name" value="AAA+_ATPase"/>
</dbReference>
<dbReference type="Pfam" id="PF00005">
    <property type="entry name" value="ABC_tran"/>
    <property type="match status" value="1"/>
</dbReference>
<evidence type="ECO:0000256" key="1">
    <source>
        <dbReference type="ARBA" id="ARBA00005417"/>
    </source>
</evidence>
<reference evidence="6 7" key="1">
    <citation type="submission" date="2013-02" db="EMBL/GenBank/DDBJ databases">
        <authorList>
            <person name="Fiebig A."/>
            <person name="Goeker M."/>
            <person name="Klenk H.-P.P."/>
        </authorList>
    </citation>
    <scope>NUCLEOTIDE SEQUENCE [LARGE SCALE GENOMIC DNA]</scope>
    <source>
        <strain evidence="6 7">DSM 19309</strain>
    </source>
</reference>
<keyword evidence="2" id="KW-0813">Transport</keyword>